<dbReference type="InterPro" id="IPR002178">
    <property type="entry name" value="PTS_EIIA_type-2_dom"/>
</dbReference>
<dbReference type="Gene3D" id="3.40.930.10">
    <property type="entry name" value="Mannitol-specific EII, Chain A"/>
    <property type="match status" value="1"/>
</dbReference>
<name>A0ABS4SKH2_9PROT</name>
<dbReference type="PROSITE" id="PS51094">
    <property type="entry name" value="PTS_EIIA_TYPE_2"/>
    <property type="match status" value="1"/>
</dbReference>
<dbReference type="PANTHER" id="PTHR47738">
    <property type="entry name" value="PTS SYSTEM FRUCTOSE-LIKE EIIA COMPONENT-RELATED"/>
    <property type="match status" value="1"/>
</dbReference>
<dbReference type="PROSITE" id="PS00372">
    <property type="entry name" value="PTS_EIIA_TYPE_2_HIS"/>
    <property type="match status" value="1"/>
</dbReference>
<evidence type="ECO:0000313" key="2">
    <source>
        <dbReference type="EMBL" id="MBP2292977.1"/>
    </source>
</evidence>
<dbReference type="CDD" id="cd00211">
    <property type="entry name" value="PTS_IIA_fru"/>
    <property type="match status" value="1"/>
</dbReference>
<dbReference type="Proteomes" id="UP000781958">
    <property type="component" value="Unassembled WGS sequence"/>
</dbReference>
<dbReference type="RefSeq" id="WP_209766846.1">
    <property type="nucleotide sequence ID" value="NZ_JAGINP010000009.1"/>
</dbReference>
<feature type="domain" description="PTS EIIA type-2" evidence="1">
    <location>
        <begin position="1"/>
        <end position="132"/>
    </location>
</feature>
<evidence type="ECO:0000313" key="3">
    <source>
        <dbReference type="Proteomes" id="UP000781958"/>
    </source>
</evidence>
<gene>
    <name evidence="2" type="ORF">J2851_002759</name>
</gene>
<dbReference type="SUPFAM" id="SSF55804">
    <property type="entry name" value="Phoshotransferase/anion transport protein"/>
    <property type="match status" value="1"/>
</dbReference>
<proteinExistence type="predicted"/>
<reference evidence="2 3" key="1">
    <citation type="submission" date="2021-03" db="EMBL/GenBank/DDBJ databases">
        <title>Genomic Encyclopedia of Type Strains, Phase III (KMG-III): the genomes of soil and plant-associated and newly described type strains.</title>
        <authorList>
            <person name="Whitman W."/>
        </authorList>
    </citation>
    <scope>NUCLEOTIDE SEQUENCE [LARGE SCALE GENOMIC DNA]</scope>
    <source>
        <strain evidence="2 3">IMMIB AFH-6</strain>
    </source>
</reference>
<sequence>MQRTSRRLLSELAGHAAAATSLPQSTVLEALEKREALGSAGVGSGVALPHARVPGIGRFFGLFARLERHITNDAVDDQPVDLVFLLLGPPRAAHEHLHALACVSRRLRDPTVLAHLRRSVDAAALYSAMAGGGDC</sequence>
<evidence type="ECO:0000259" key="1">
    <source>
        <dbReference type="PROSITE" id="PS51094"/>
    </source>
</evidence>
<organism evidence="2 3">
    <name type="scientific">Azospirillum rugosum</name>
    <dbReference type="NCBI Taxonomy" id="416170"/>
    <lineage>
        <taxon>Bacteria</taxon>
        <taxon>Pseudomonadati</taxon>
        <taxon>Pseudomonadota</taxon>
        <taxon>Alphaproteobacteria</taxon>
        <taxon>Rhodospirillales</taxon>
        <taxon>Azospirillaceae</taxon>
        <taxon>Azospirillum</taxon>
    </lineage>
</organism>
<comment type="caution">
    <text evidence="2">The sequence shown here is derived from an EMBL/GenBank/DDBJ whole genome shotgun (WGS) entry which is preliminary data.</text>
</comment>
<dbReference type="PANTHER" id="PTHR47738:SF1">
    <property type="entry name" value="NITROGEN REGULATORY PROTEIN"/>
    <property type="match status" value="1"/>
</dbReference>
<dbReference type="InterPro" id="IPR016152">
    <property type="entry name" value="PTrfase/Anion_transptr"/>
</dbReference>
<dbReference type="EMBL" id="JAGINP010000009">
    <property type="protein sequence ID" value="MBP2292977.1"/>
    <property type="molecule type" value="Genomic_DNA"/>
</dbReference>
<keyword evidence="3" id="KW-1185">Reference proteome</keyword>
<accession>A0ABS4SKH2</accession>
<dbReference type="Pfam" id="PF00359">
    <property type="entry name" value="PTS_EIIA_2"/>
    <property type="match status" value="1"/>
</dbReference>
<protein>
    <submittedName>
        <fullName evidence="2">PTS system nitrogen regulatory IIA component</fullName>
    </submittedName>
</protein>
<dbReference type="InterPro" id="IPR051541">
    <property type="entry name" value="PTS_SugarTrans_NitroReg"/>
</dbReference>